<gene>
    <name evidence="2" type="ORF">WN944_009249</name>
</gene>
<name>A0AAP0QRX5_9ROSI</name>
<evidence type="ECO:0000256" key="1">
    <source>
        <dbReference type="SAM" id="Phobius"/>
    </source>
</evidence>
<keyword evidence="3" id="KW-1185">Reference proteome</keyword>
<keyword evidence="1" id="KW-1133">Transmembrane helix</keyword>
<dbReference type="PROSITE" id="PS51257">
    <property type="entry name" value="PROKAR_LIPOPROTEIN"/>
    <property type="match status" value="1"/>
</dbReference>
<evidence type="ECO:0000313" key="2">
    <source>
        <dbReference type="EMBL" id="KAK9220825.1"/>
    </source>
</evidence>
<accession>A0AAP0QRX5</accession>
<protein>
    <submittedName>
        <fullName evidence="2">Uncharacterized protein</fullName>
    </submittedName>
</protein>
<feature type="transmembrane region" description="Helical" evidence="1">
    <location>
        <begin position="12"/>
        <end position="31"/>
    </location>
</feature>
<feature type="transmembrane region" description="Helical" evidence="1">
    <location>
        <begin position="37"/>
        <end position="58"/>
    </location>
</feature>
<reference evidence="2 3" key="1">
    <citation type="submission" date="2024-05" db="EMBL/GenBank/DDBJ databases">
        <title>Haplotype-resolved chromosome-level genome assembly of Huyou (Citrus changshanensis).</title>
        <authorList>
            <person name="Miao C."/>
            <person name="Chen W."/>
            <person name="Wu Y."/>
            <person name="Wang L."/>
            <person name="Zhao S."/>
            <person name="Grierson D."/>
            <person name="Xu C."/>
            <person name="Chen K."/>
        </authorList>
    </citation>
    <scope>NUCLEOTIDE SEQUENCE [LARGE SCALE GENOMIC DNA]</scope>
    <source>
        <strain evidence="2">01-14</strain>
        <tissue evidence="2">Leaf</tissue>
    </source>
</reference>
<keyword evidence="1" id="KW-0472">Membrane</keyword>
<evidence type="ECO:0000313" key="3">
    <source>
        <dbReference type="Proteomes" id="UP001428341"/>
    </source>
</evidence>
<proteinExistence type="predicted"/>
<dbReference type="AlphaFoldDB" id="A0AAP0QRX5"/>
<dbReference type="EMBL" id="JBCGBO010000002">
    <property type="protein sequence ID" value="KAK9220825.1"/>
    <property type="molecule type" value="Genomic_DNA"/>
</dbReference>
<dbReference type="Proteomes" id="UP001428341">
    <property type="component" value="Unassembled WGS sequence"/>
</dbReference>
<comment type="caution">
    <text evidence="2">The sequence shown here is derived from an EMBL/GenBank/DDBJ whole genome shotgun (WGS) entry which is preliminary data.</text>
</comment>
<sequence>MKLMKEICSIRVILMVTLMVIASCTLVFTSFSLCLSHYLFIFLSINLTYLSIFINKLIKGVS</sequence>
<organism evidence="2 3">
    <name type="scientific">Citrus x changshan-huyou</name>
    <dbReference type="NCBI Taxonomy" id="2935761"/>
    <lineage>
        <taxon>Eukaryota</taxon>
        <taxon>Viridiplantae</taxon>
        <taxon>Streptophyta</taxon>
        <taxon>Embryophyta</taxon>
        <taxon>Tracheophyta</taxon>
        <taxon>Spermatophyta</taxon>
        <taxon>Magnoliopsida</taxon>
        <taxon>eudicotyledons</taxon>
        <taxon>Gunneridae</taxon>
        <taxon>Pentapetalae</taxon>
        <taxon>rosids</taxon>
        <taxon>malvids</taxon>
        <taxon>Sapindales</taxon>
        <taxon>Rutaceae</taxon>
        <taxon>Aurantioideae</taxon>
        <taxon>Citrus</taxon>
    </lineage>
</organism>
<keyword evidence="1" id="KW-0812">Transmembrane</keyword>